<comment type="subcellular location">
    <subcellularLocation>
        <location evidence="1">Membrane</location>
        <topology evidence="1">Multi-pass membrane protein</topology>
    </subcellularLocation>
</comment>
<feature type="transmembrane region" description="Helical" evidence="5">
    <location>
        <begin position="48"/>
        <end position="69"/>
    </location>
</feature>
<dbReference type="Proteomes" id="UP000694413">
    <property type="component" value="Unassembled WGS sequence"/>
</dbReference>
<protein>
    <recommendedName>
        <fullName evidence="6">Dendritic cell-specific transmembrane protein-like domain-containing protein</fullName>
    </recommendedName>
</protein>
<dbReference type="GO" id="GO:0016020">
    <property type="term" value="C:membrane"/>
    <property type="evidence" value="ECO:0007669"/>
    <property type="project" value="UniProtKB-SubCell"/>
</dbReference>
<name>A0A8D2MCI4_ZONAL</name>
<keyword evidence="2 5" id="KW-0812">Transmembrane</keyword>
<evidence type="ECO:0000256" key="2">
    <source>
        <dbReference type="ARBA" id="ARBA00022692"/>
    </source>
</evidence>
<sequence>YGTYPVCSGQILVLGDFFWHCSFSVKLTMAELWGIYSKPVPADSRELCTLFLQCSCITAVIGGLFYNWMFASLEYSWPLSVAIAISFSLLLLLTLFLVHPARCVFTMIMPTLGTKQGRKLLFSTCIMIAVVNITPNIISNIKTILQVIQCICKNSSDSLLNSTALLQKVSWEFADAVQEATHPIYKPMNGHVHFSLLQNSSLIYQKMHLAGEKISREFLSVEVLVKDSVRAANRLAAGFLMLYLCFESTWYLKNYLTNLRFDNFYITKKLERLAMDRRAAHLLVGSSKKLIRPTGLKLTREEAVLCLVQAMLVTVALMLMLVLVAMDHFAFSVADTAVRKAAQFSAVPVTLSIKYKVSPGVIVPFLYKLFWRPPEALLLRDFDKTYHHQLIFSSAQCRISPPGPPSPSVLLVVGLLFCILYGSALLEPLARRLCRAIAASFFQGREDERVLHLYGKLARRHSKEQSPAKGAWGSQGYGCVAGTTARASAAGSGNRFPTTTHNSKFGHSLNPVTRVSKSLVVSVIALLHIHWHHVDIATSVPQL</sequence>
<feature type="transmembrane region" description="Helical" evidence="5">
    <location>
        <begin position="17"/>
        <end position="36"/>
    </location>
</feature>
<feature type="transmembrane region" description="Helical" evidence="5">
    <location>
        <begin position="235"/>
        <end position="252"/>
    </location>
</feature>
<proteinExistence type="predicted"/>
<evidence type="ECO:0000256" key="1">
    <source>
        <dbReference type="ARBA" id="ARBA00004141"/>
    </source>
</evidence>
<organism evidence="7 8">
    <name type="scientific">Zonotrichia albicollis</name>
    <name type="common">White-throated sparrow</name>
    <name type="synonym">Fringilla albicollis</name>
    <dbReference type="NCBI Taxonomy" id="44394"/>
    <lineage>
        <taxon>Eukaryota</taxon>
        <taxon>Metazoa</taxon>
        <taxon>Chordata</taxon>
        <taxon>Craniata</taxon>
        <taxon>Vertebrata</taxon>
        <taxon>Euteleostomi</taxon>
        <taxon>Archelosauria</taxon>
        <taxon>Archosauria</taxon>
        <taxon>Dinosauria</taxon>
        <taxon>Saurischia</taxon>
        <taxon>Theropoda</taxon>
        <taxon>Coelurosauria</taxon>
        <taxon>Aves</taxon>
        <taxon>Neognathae</taxon>
        <taxon>Neoaves</taxon>
        <taxon>Telluraves</taxon>
        <taxon>Australaves</taxon>
        <taxon>Passeriformes</taxon>
        <taxon>Passerellidae</taxon>
        <taxon>Zonotrichia</taxon>
    </lineage>
</organism>
<keyword evidence="4 5" id="KW-0472">Membrane</keyword>
<reference evidence="7" key="1">
    <citation type="submission" date="2025-08" db="UniProtKB">
        <authorList>
            <consortium name="Ensembl"/>
        </authorList>
    </citation>
    <scope>IDENTIFICATION</scope>
</reference>
<dbReference type="InterPro" id="IPR051856">
    <property type="entry name" value="CSR-E3_Ligase_Protein"/>
</dbReference>
<evidence type="ECO:0000256" key="4">
    <source>
        <dbReference type="ARBA" id="ARBA00023136"/>
    </source>
</evidence>
<evidence type="ECO:0000313" key="7">
    <source>
        <dbReference type="Ensembl" id="ENSZALP00000005402.1"/>
    </source>
</evidence>
<feature type="transmembrane region" description="Helical" evidence="5">
    <location>
        <begin position="408"/>
        <end position="426"/>
    </location>
</feature>
<dbReference type="PANTHER" id="PTHR21041:SF3">
    <property type="entry name" value="OSTEOCLAST STIMULATORY TRANSMEMBRANE PROTEIN"/>
    <property type="match status" value="1"/>
</dbReference>
<dbReference type="Pfam" id="PF07782">
    <property type="entry name" value="DC_STAMP"/>
    <property type="match status" value="1"/>
</dbReference>
<feature type="transmembrane region" description="Helical" evidence="5">
    <location>
        <begin position="75"/>
        <end position="99"/>
    </location>
</feature>
<keyword evidence="3 5" id="KW-1133">Transmembrane helix</keyword>
<reference evidence="7" key="2">
    <citation type="submission" date="2025-09" db="UniProtKB">
        <authorList>
            <consortium name="Ensembl"/>
        </authorList>
    </citation>
    <scope>IDENTIFICATION</scope>
</reference>
<dbReference type="InterPro" id="IPR012858">
    <property type="entry name" value="DC_STAMP-like"/>
</dbReference>
<evidence type="ECO:0000259" key="6">
    <source>
        <dbReference type="Pfam" id="PF07782"/>
    </source>
</evidence>
<evidence type="ECO:0000313" key="8">
    <source>
        <dbReference type="Proteomes" id="UP000694413"/>
    </source>
</evidence>
<feature type="domain" description="Dendritic cell-specific transmembrane protein-like" evidence="6">
    <location>
        <begin position="261"/>
        <end position="454"/>
    </location>
</feature>
<evidence type="ECO:0000256" key="5">
    <source>
        <dbReference type="SAM" id="Phobius"/>
    </source>
</evidence>
<feature type="transmembrane region" description="Helical" evidence="5">
    <location>
        <begin position="120"/>
        <end position="138"/>
    </location>
</feature>
<keyword evidence="8" id="KW-1185">Reference proteome</keyword>
<dbReference type="Ensembl" id="ENSZALT00000008010.1">
    <property type="protein sequence ID" value="ENSZALP00000005402.1"/>
    <property type="gene ID" value="ENSZALG00000005006.1"/>
</dbReference>
<feature type="transmembrane region" description="Helical" evidence="5">
    <location>
        <begin position="303"/>
        <end position="326"/>
    </location>
</feature>
<dbReference type="PANTHER" id="PTHR21041">
    <property type="entry name" value="DENDRITIC CELL-SPECIFIC TRANSMEMBRANE PROTEIN"/>
    <property type="match status" value="1"/>
</dbReference>
<accession>A0A8D2MCI4</accession>
<evidence type="ECO:0000256" key="3">
    <source>
        <dbReference type="ARBA" id="ARBA00022989"/>
    </source>
</evidence>
<dbReference type="AlphaFoldDB" id="A0A8D2MCI4"/>